<evidence type="ECO:0000313" key="9">
    <source>
        <dbReference type="Proteomes" id="UP000283269"/>
    </source>
</evidence>
<feature type="compositionally biased region" description="Low complexity" evidence="6">
    <location>
        <begin position="1"/>
        <end position="23"/>
    </location>
</feature>
<dbReference type="GO" id="GO:0005634">
    <property type="term" value="C:nucleus"/>
    <property type="evidence" value="ECO:0007669"/>
    <property type="project" value="UniProtKB-SubCell"/>
</dbReference>
<name>A0A409WH21_PSICY</name>
<keyword evidence="9" id="KW-1185">Reference proteome</keyword>
<sequence length="800" mass="89255">MPGIPSLPSSPSLTSTLSVSPSPSRCPSPSPSSDFSPDISKREYLLAQIRQKDSIIESLLKQLHNPYIATPLSIASYRMATSPSDSNNGNVLAWLDRLQSSVRDAGKQVGPRAFSNPRDRTDEESDADSESKRTHTRGLLGGLKEEVDESGLDNAAQDSEKLQSSLPESHVPLGLIADLSLSSNKSKRKKDQGKESALNEDLNDDNVGVANETYFMPGPATDLDMRASLIEQHSAPEILVHNLVNPEDVEKLFEIFYERVNPFISLLDPVLHTPASTFARCPFLFTVICAISSRYYAEKSEIYPIAMHFAKHSAANALIDGWKSVELCQAYILMSVYAVPARRWEEDRSWLYTGLAIRIATDLNLHQVASTKPHSENQEREILNKTRVWMICFNLDRSTATQLGKPSTLKEDFIVRNAPDWYSKSQYNLKYDVHLCGYSALLQIVAKFHDEVFSDPSSPTGLNKKVDFRSVTLKHDVRLKAYNEEWSRRFKEDSDVNDPTCALRCSLLPFLVGYSRLVMFSFGFQQAYQRGFENEDRMFFTTCLDSAKSVIESMIDGLAPTGYMRYAPDGHFVFASFASAFLLKLLRPEFSAFLEKEQENEIFDLIGRLIQTLSSPKIAIDDRHTPKLYARFLAGLLSRHRRDGATLGRLQTVIPPQSQVTGSDVQGMSSTALPSIISSRPADAGHGGQPFNQGQNHAIETPIYMPEATFATSTGQIHFGADYDMSYGGFSDEEMLATMQAIKNPAWWQNMMMPGFSWPEGSPSPPVINNNNSNPLPYLGHMQPPSYGIFHGTQTQVMMS</sequence>
<dbReference type="Pfam" id="PF04082">
    <property type="entry name" value="Fungal_trans"/>
    <property type="match status" value="1"/>
</dbReference>
<evidence type="ECO:0000256" key="4">
    <source>
        <dbReference type="ARBA" id="ARBA00023163"/>
    </source>
</evidence>
<keyword evidence="4" id="KW-0804">Transcription</keyword>
<feature type="region of interest" description="Disordered" evidence="6">
    <location>
        <begin position="184"/>
        <end position="203"/>
    </location>
</feature>
<evidence type="ECO:0000256" key="1">
    <source>
        <dbReference type="ARBA" id="ARBA00004123"/>
    </source>
</evidence>
<comment type="subcellular location">
    <subcellularLocation>
        <location evidence="1">Nucleus</location>
    </subcellularLocation>
</comment>
<dbReference type="CDD" id="cd12148">
    <property type="entry name" value="fungal_TF_MHR"/>
    <property type="match status" value="1"/>
</dbReference>
<gene>
    <name evidence="8" type="ORF">CVT25_015301</name>
</gene>
<protein>
    <recommendedName>
        <fullName evidence="7">Xylanolytic transcriptional activator regulatory domain-containing protein</fullName>
    </recommendedName>
</protein>
<dbReference type="EMBL" id="NHYD01003433">
    <property type="protein sequence ID" value="PPQ77807.1"/>
    <property type="molecule type" value="Genomic_DNA"/>
</dbReference>
<dbReference type="GO" id="GO:0000976">
    <property type="term" value="F:transcription cis-regulatory region binding"/>
    <property type="evidence" value="ECO:0007669"/>
    <property type="project" value="TreeGrafter"/>
</dbReference>
<dbReference type="InParanoid" id="A0A409WH21"/>
<evidence type="ECO:0000313" key="8">
    <source>
        <dbReference type="EMBL" id="PPQ77807.1"/>
    </source>
</evidence>
<dbReference type="InterPro" id="IPR051089">
    <property type="entry name" value="prtT"/>
</dbReference>
<comment type="caution">
    <text evidence="8">The sequence shown here is derived from an EMBL/GenBank/DDBJ whole genome shotgun (WGS) entry which is preliminary data.</text>
</comment>
<dbReference type="GO" id="GO:0006351">
    <property type="term" value="P:DNA-templated transcription"/>
    <property type="evidence" value="ECO:0007669"/>
    <property type="project" value="InterPro"/>
</dbReference>
<dbReference type="SMART" id="SM00906">
    <property type="entry name" value="Fungal_trans"/>
    <property type="match status" value="1"/>
</dbReference>
<dbReference type="InterPro" id="IPR007219">
    <property type="entry name" value="XnlR_reg_dom"/>
</dbReference>
<keyword evidence="2" id="KW-0805">Transcription regulation</keyword>
<evidence type="ECO:0000259" key="7">
    <source>
        <dbReference type="SMART" id="SM00906"/>
    </source>
</evidence>
<evidence type="ECO:0000256" key="2">
    <source>
        <dbReference type="ARBA" id="ARBA00023015"/>
    </source>
</evidence>
<reference evidence="8 9" key="1">
    <citation type="journal article" date="2018" name="Evol. Lett.">
        <title>Horizontal gene cluster transfer increased hallucinogenic mushroom diversity.</title>
        <authorList>
            <person name="Reynolds H.T."/>
            <person name="Vijayakumar V."/>
            <person name="Gluck-Thaler E."/>
            <person name="Korotkin H.B."/>
            <person name="Matheny P.B."/>
            <person name="Slot J.C."/>
        </authorList>
    </citation>
    <scope>NUCLEOTIDE SEQUENCE [LARGE SCALE GENOMIC DNA]</scope>
    <source>
        <strain evidence="8 9">2631</strain>
    </source>
</reference>
<feature type="region of interest" description="Disordered" evidence="6">
    <location>
        <begin position="105"/>
        <end position="168"/>
    </location>
</feature>
<feature type="domain" description="Xylanolytic transcriptional activator regulatory" evidence="7">
    <location>
        <begin position="349"/>
        <end position="425"/>
    </location>
</feature>
<dbReference type="GO" id="GO:0008270">
    <property type="term" value="F:zinc ion binding"/>
    <property type="evidence" value="ECO:0007669"/>
    <property type="project" value="InterPro"/>
</dbReference>
<feature type="region of interest" description="Disordered" evidence="6">
    <location>
        <begin position="1"/>
        <end position="38"/>
    </location>
</feature>
<evidence type="ECO:0000256" key="6">
    <source>
        <dbReference type="SAM" id="MobiDB-lite"/>
    </source>
</evidence>
<evidence type="ECO:0000256" key="3">
    <source>
        <dbReference type="ARBA" id="ARBA00023125"/>
    </source>
</evidence>
<evidence type="ECO:0000256" key="5">
    <source>
        <dbReference type="ARBA" id="ARBA00023242"/>
    </source>
</evidence>
<accession>A0A409WH21</accession>
<dbReference type="AlphaFoldDB" id="A0A409WH21"/>
<dbReference type="PANTHER" id="PTHR31845">
    <property type="entry name" value="FINGER DOMAIN PROTEIN, PUTATIVE-RELATED"/>
    <property type="match status" value="1"/>
</dbReference>
<organism evidence="8 9">
    <name type="scientific">Psilocybe cyanescens</name>
    <dbReference type="NCBI Taxonomy" id="93625"/>
    <lineage>
        <taxon>Eukaryota</taxon>
        <taxon>Fungi</taxon>
        <taxon>Dikarya</taxon>
        <taxon>Basidiomycota</taxon>
        <taxon>Agaricomycotina</taxon>
        <taxon>Agaricomycetes</taxon>
        <taxon>Agaricomycetidae</taxon>
        <taxon>Agaricales</taxon>
        <taxon>Agaricineae</taxon>
        <taxon>Strophariaceae</taxon>
        <taxon>Psilocybe</taxon>
    </lineage>
</organism>
<dbReference type="Proteomes" id="UP000283269">
    <property type="component" value="Unassembled WGS sequence"/>
</dbReference>
<keyword evidence="3" id="KW-0238">DNA-binding</keyword>
<keyword evidence="5" id="KW-0539">Nucleus</keyword>
<dbReference type="STRING" id="93625.A0A409WH21"/>
<dbReference type="GO" id="GO:0000981">
    <property type="term" value="F:DNA-binding transcription factor activity, RNA polymerase II-specific"/>
    <property type="evidence" value="ECO:0007669"/>
    <property type="project" value="TreeGrafter"/>
</dbReference>
<dbReference type="PANTHER" id="PTHR31845:SF19">
    <property type="entry name" value="TRANSCRIPTION FACTOR DOMAIN-CONTAINING PROTEIN"/>
    <property type="match status" value="1"/>
</dbReference>
<dbReference type="OrthoDB" id="39175at2759"/>
<proteinExistence type="predicted"/>